<name>A0A316DT68_9FLAO</name>
<dbReference type="Proteomes" id="UP000245667">
    <property type="component" value="Unassembled WGS sequence"/>
</dbReference>
<reference evidence="2 3" key="1">
    <citation type="submission" date="2018-05" db="EMBL/GenBank/DDBJ databases">
        <title>Genomic Encyclopedia of Archaeal and Bacterial Type Strains, Phase II (KMG-II): from individual species to whole genera.</title>
        <authorList>
            <person name="Goeker M."/>
        </authorList>
    </citation>
    <scope>NUCLEOTIDE SEQUENCE [LARGE SCALE GENOMIC DNA]</scope>
    <source>
        <strain evidence="2 3">DSM 23514</strain>
    </source>
</reference>
<evidence type="ECO:0000313" key="2">
    <source>
        <dbReference type="EMBL" id="PWK21244.1"/>
    </source>
</evidence>
<dbReference type="EMBL" id="JACWLN010000012">
    <property type="protein sequence ID" value="MBD1262560.1"/>
    <property type="molecule type" value="Genomic_DNA"/>
</dbReference>
<comment type="caution">
    <text evidence="2">The sequence shown here is derived from an EMBL/GenBank/DDBJ whole genome shotgun (WGS) entry which is preliminary data.</text>
</comment>
<dbReference type="RefSeq" id="WP_109654440.1">
    <property type="nucleotide sequence ID" value="NZ_JACWLN010000012.1"/>
</dbReference>
<evidence type="ECO:0000313" key="4">
    <source>
        <dbReference type="Proteomes" id="UP000651837"/>
    </source>
</evidence>
<gene>
    <name evidence="1" type="ORF">HZY62_18320</name>
    <name evidence="2" type="ORF">LX92_04045</name>
</gene>
<dbReference type="AlphaFoldDB" id="A0A316DT68"/>
<reference evidence="1 4" key="2">
    <citation type="submission" date="2020-07" db="EMBL/GenBank/DDBJ databases">
        <title>The draft genome sequence of Maribacter polysiphoniae KCTC 22021.</title>
        <authorList>
            <person name="Mu L."/>
        </authorList>
    </citation>
    <scope>NUCLEOTIDE SEQUENCE [LARGE SCALE GENOMIC DNA]</scope>
    <source>
        <strain evidence="1 4">KCTC 22021</strain>
    </source>
</reference>
<protein>
    <submittedName>
        <fullName evidence="2">Uncharacterized protein</fullName>
    </submittedName>
</protein>
<organism evidence="2 3">
    <name type="scientific">Maribacter polysiphoniae</name>
    <dbReference type="NCBI Taxonomy" id="429344"/>
    <lineage>
        <taxon>Bacteria</taxon>
        <taxon>Pseudomonadati</taxon>
        <taxon>Bacteroidota</taxon>
        <taxon>Flavobacteriia</taxon>
        <taxon>Flavobacteriales</taxon>
        <taxon>Flavobacteriaceae</taxon>
        <taxon>Maribacter</taxon>
    </lineage>
</organism>
<proteinExistence type="predicted"/>
<evidence type="ECO:0000313" key="3">
    <source>
        <dbReference type="Proteomes" id="UP000245667"/>
    </source>
</evidence>
<sequence length="177" mass="20496">MAPESKKTSDKKLVIDFIGYSEPNNGRELWEVDVFHNSSNINYKLFSNGWNYINFRVEKWQLESFGFAYIPAESTAKLLNINTLEIHNLPYKGVSTASFIGNVFGFEKLMEVYVDLIQITDLSTFKTTTIEWKNNEFIEWVEFLNNEEIKLTLAKVEKGVRKKRSTTMAIVNTGFDL</sequence>
<accession>A0A316DT68</accession>
<dbReference type="OrthoDB" id="1256284at2"/>
<dbReference type="Proteomes" id="UP000651837">
    <property type="component" value="Unassembled WGS sequence"/>
</dbReference>
<evidence type="ECO:0000313" key="1">
    <source>
        <dbReference type="EMBL" id="MBD1262560.1"/>
    </source>
</evidence>
<keyword evidence="4" id="KW-1185">Reference proteome</keyword>
<dbReference type="EMBL" id="QGGQ01000013">
    <property type="protein sequence ID" value="PWK21244.1"/>
    <property type="molecule type" value="Genomic_DNA"/>
</dbReference>